<keyword evidence="2 4" id="KW-1133">Transmembrane helix</keyword>
<feature type="transmembrane region" description="Helical" evidence="4">
    <location>
        <begin position="138"/>
        <end position="157"/>
    </location>
</feature>
<keyword evidence="1 4" id="KW-0812">Transmembrane</keyword>
<keyword evidence="7" id="KW-1185">Reference proteome</keyword>
<dbReference type="Pfam" id="PF07690">
    <property type="entry name" value="MFS_1"/>
    <property type="match status" value="1"/>
</dbReference>
<dbReference type="Gene3D" id="1.20.1250.20">
    <property type="entry name" value="MFS general substrate transporter like domains"/>
    <property type="match status" value="1"/>
</dbReference>
<dbReference type="PROSITE" id="PS50850">
    <property type="entry name" value="MFS"/>
    <property type="match status" value="1"/>
</dbReference>
<protein>
    <submittedName>
        <fullName evidence="6">MFS transporter</fullName>
    </submittedName>
</protein>
<sequence>MNATTASVAPMTRAPVLLFALATAVIVQGLYAAQPLVGAIAASLGLAPAEVSLVSTLAMLGYALGLFLLVPLSDLIESRRLVLLTLAANALALLAAALPIPASAFLAASLLTGLTAAVIQMLIPMAAAMTDEAQRGRVIGNITSGLMLGIMLARPLASVIGGHWGWHASYLVLALAIAALTLLLSRSMPRLPPLHRTSYPALLLSMARLWREEPLLRRRAISAALCFGAFSAFWALVALRLALAPFHLDADGIALFALVGVSGAISAPLAGRLGDAGKARIAERAFYACVVLAAGLAWLGGVMHASSWGLVPLVLAAILLDAGTIGDITLGRRDVNLIRPEARGRINGIYTGVFFLGGAAGSAVAGLAWAHAGWLGVCLVVLGFALAALGGGLRREEADAIPLPRPSPETALRCNRTC</sequence>
<feature type="transmembrane region" description="Helical" evidence="4">
    <location>
        <begin position="81"/>
        <end position="98"/>
    </location>
</feature>
<reference evidence="6 7" key="1">
    <citation type="submission" date="2024-07" db="EMBL/GenBank/DDBJ databases">
        <title>Molecular mechanisms and environmental adaptations of flagellar loss and biofilm growth of Rhodanobacter under environmental stress.</title>
        <authorList>
            <person name="Chen M."/>
        </authorList>
    </citation>
    <scope>NUCLEOTIDE SEQUENCE [LARGE SCALE GENOMIC DNA]</scope>
    <source>
        <strain evidence="6 7">RS22</strain>
    </source>
</reference>
<evidence type="ECO:0000256" key="3">
    <source>
        <dbReference type="ARBA" id="ARBA00023136"/>
    </source>
</evidence>
<feature type="transmembrane region" description="Helical" evidence="4">
    <location>
        <begin position="220"/>
        <end position="241"/>
    </location>
</feature>
<dbReference type="Proteomes" id="UP001562159">
    <property type="component" value="Unassembled WGS sequence"/>
</dbReference>
<feature type="transmembrane region" description="Helical" evidence="4">
    <location>
        <begin position="309"/>
        <end position="328"/>
    </location>
</feature>
<dbReference type="CDD" id="cd17324">
    <property type="entry name" value="MFS_NepI_like"/>
    <property type="match status" value="1"/>
</dbReference>
<feature type="transmembrane region" description="Helical" evidence="4">
    <location>
        <begin position="163"/>
        <end position="184"/>
    </location>
</feature>
<organism evidence="6 7">
    <name type="scientific">Rhodanobacter humi</name>
    <dbReference type="NCBI Taxonomy" id="1888173"/>
    <lineage>
        <taxon>Bacteria</taxon>
        <taxon>Pseudomonadati</taxon>
        <taxon>Pseudomonadota</taxon>
        <taxon>Gammaproteobacteria</taxon>
        <taxon>Lysobacterales</taxon>
        <taxon>Rhodanobacteraceae</taxon>
        <taxon>Rhodanobacter</taxon>
    </lineage>
</organism>
<evidence type="ECO:0000259" key="5">
    <source>
        <dbReference type="PROSITE" id="PS50850"/>
    </source>
</evidence>
<feature type="domain" description="Major facilitator superfamily (MFS) profile" evidence="5">
    <location>
        <begin position="8"/>
        <end position="395"/>
    </location>
</feature>
<keyword evidence="3 4" id="KW-0472">Membrane</keyword>
<feature type="transmembrane region" description="Helical" evidence="4">
    <location>
        <begin position="374"/>
        <end position="393"/>
    </location>
</feature>
<evidence type="ECO:0000256" key="4">
    <source>
        <dbReference type="SAM" id="Phobius"/>
    </source>
</evidence>
<accession>A0ABV4AMT0</accession>
<dbReference type="SUPFAM" id="SSF103473">
    <property type="entry name" value="MFS general substrate transporter"/>
    <property type="match status" value="1"/>
</dbReference>
<dbReference type="InterPro" id="IPR011701">
    <property type="entry name" value="MFS"/>
</dbReference>
<feature type="transmembrane region" description="Helical" evidence="4">
    <location>
        <begin position="349"/>
        <end position="368"/>
    </location>
</feature>
<feature type="transmembrane region" description="Helical" evidence="4">
    <location>
        <begin position="285"/>
        <end position="303"/>
    </location>
</feature>
<dbReference type="PANTHER" id="PTHR42910:SF1">
    <property type="entry name" value="MAJOR FACILITATOR SUPERFAMILY (MFS) PROFILE DOMAIN-CONTAINING PROTEIN"/>
    <property type="match status" value="1"/>
</dbReference>
<evidence type="ECO:0000256" key="1">
    <source>
        <dbReference type="ARBA" id="ARBA00022692"/>
    </source>
</evidence>
<dbReference type="PANTHER" id="PTHR42910">
    <property type="entry name" value="TRANSPORTER SCO4007-RELATED"/>
    <property type="match status" value="1"/>
</dbReference>
<evidence type="ECO:0000256" key="2">
    <source>
        <dbReference type="ARBA" id="ARBA00022989"/>
    </source>
</evidence>
<feature type="transmembrane region" description="Helical" evidence="4">
    <location>
        <begin position="104"/>
        <end position="126"/>
    </location>
</feature>
<dbReference type="InterPro" id="IPR036259">
    <property type="entry name" value="MFS_trans_sf"/>
</dbReference>
<comment type="caution">
    <text evidence="6">The sequence shown here is derived from an EMBL/GenBank/DDBJ whole genome shotgun (WGS) entry which is preliminary data.</text>
</comment>
<feature type="transmembrane region" description="Helical" evidence="4">
    <location>
        <begin position="51"/>
        <end position="69"/>
    </location>
</feature>
<dbReference type="InterPro" id="IPR020846">
    <property type="entry name" value="MFS_dom"/>
</dbReference>
<evidence type="ECO:0000313" key="6">
    <source>
        <dbReference type="EMBL" id="MEY2181712.1"/>
    </source>
</evidence>
<name>A0ABV4AMT0_9GAMM</name>
<evidence type="ECO:0000313" key="7">
    <source>
        <dbReference type="Proteomes" id="UP001562159"/>
    </source>
</evidence>
<gene>
    <name evidence="6" type="ORF">AB7878_04730</name>
</gene>
<dbReference type="EMBL" id="JBGBPY010000001">
    <property type="protein sequence ID" value="MEY2181712.1"/>
    <property type="molecule type" value="Genomic_DNA"/>
</dbReference>
<proteinExistence type="predicted"/>
<feature type="transmembrane region" description="Helical" evidence="4">
    <location>
        <begin position="253"/>
        <end position="273"/>
    </location>
</feature>